<organism evidence="2 3">
    <name type="scientific">Marivirga atlantica</name>
    <dbReference type="NCBI Taxonomy" id="1548457"/>
    <lineage>
        <taxon>Bacteria</taxon>
        <taxon>Pseudomonadati</taxon>
        <taxon>Bacteroidota</taxon>
        <taxon>Cytophagia</taxon>
        <taxon>Cytophagales</taxon>
        <taxon>Marivirgaceae</taxon>
        <taxon>Marivirga</taxon>
    </lineage>
</organism>
<dbReference type="SMART" id="SM00587">
    <property type="entry name" value="CHK"/>
    <property type="match status" value="1"/>
</dbReference>
<dbReference type="PANTHER" id="PTHR11012">
    <property type="entry name" value="PROTEIN KINASE-LIKE DOMAIN-CONTAINING"/>
    <property type="match status" value="1"/>
</dbReference>
<dbReference type="Proteomes" id="UP000642920">
    <property type="component" value="Unassembled WGS sequence"/>
</dbReference>
<dbReference type="InterPro" id="IPR011009">
    <property type="entry name" value="Kinase-like_dom_sf"/>
</dbReference>
<dbReference type="EMBL" id="JAERQG010000002">
    <property type="protein sequence ID" value="MBL0765843.1"/>
    <property type="molecule type" value="Genomic_DNA"/>
</dbReference>
<dbReference type="Pfam" id="PF02958">
    <property type="entry name" value="EcKL"/>
    <property type="match status" value="1"/>
</dbReference>
<dbReference type="AlphaFoldDB" id="A0A937DHE9"/>
<evidence type="ECO:0000313" key="2">
    <source>
        <dbReference type="EMBL" id="MBL0765843.1"/>
    </source>
</evidence>
<dbReference type="InterPro" id="IPR004119">
    <property type="entry name" value="EcKL"/>
</dbReference>
<name>A0A937DHE9_9BACT</name>
<sequence length="324" mass="37383">MSFSERLILQTTQSTAITSIEHVQTLWSGYGAIKRYHLAGGKHKSVIVKHIQLPEANKHPKGWNTDLSHQRKLKSYEVETAWYQHYAQLTNEDCKVPQLLHAEVSGNERLLIMEDLNALGFNERLSPETVSIAAAKNCLSWLACFHANFMHTTPKGLWEIGTYWHLDTRPDELVKMQNIPLQQAATAIDQKLNSANYQTLVHGDAKLANFCFDKSHQVAAVDFQYVGKGCGMKDVAYFISSCFDEDECEQYEEELLTYYFSTLEAALEKSSHDIDFLSLKQEWSHLYKYAWADFYRFLDGWSPSHWKMHGYSERLTQEVLKELN</sequence>
<dbReference type="InterPro" id="IPR015897">
    <property type="entry name" value="CHK_kinase-like"/>
</dbReference>
<dbReference type="SUPFAM" id="SSF56112">
    <property type="entry name" value="Protein kinase-like (PK-like)"/>
    <property type="match status" value="1"/>
</dbReference>
<evidence type="ECO:0000313" key="3">
    <source>
        <dbReference type="Proteomes" id="UP000642920"/>
    </source>
</evidence>
<keyword evidence="3" id="KW-1185">Reference proteome</keyword>
<proteinExistence type="predicted"/>
<evidence type="ECO:0000259" key="1">
    <source>
        <dbReference type="SMART" id="SM00587"/>
    </source>
</evidence>
<feature type="domain" description="CHK kinase-like" evidence="1">
    <location>
        <begin position="111"/>
        <end position="269"/>
    </location>
</feature>
<comment type="caution">
    <text evidence="2">The sequence shown here is derived from an EMBL/GenBank/DDBJ whole genome shotgun (WGS) entry which is preliminary data.</text>
</comment>
<reference evidence="2" key="1">
    <citation type="submission" date="2021-01" db="EMBL/GenBank/DDBJ databases">
        <title>Marivirga sp. nov., isolated from intertidal surface sediments.</title>
        <authorList>
            <person name="Zhang M."/>
        </authorList>
    </citation>
    <scope>NUCLEOTIDE SEQUENCE</scope>
    <source>
        <strain evidence="2">SM1354</strain>
    </source>
</reference>
<protein>
    <submittedName>
        <fullName evidence="2">Phosphotransferase</fullName>
    </submittedName>
</protein>
<gene>
    <name evidence="2" type="ORF">JKP34_11315</name>
</gene>
<dbReference type="PANTHER" id="PTHR11012:SF30">
    <property type="entry name" value="PROTEIN KINASE-LIKE DOMAIN-CONTAINING"/>
    <property type="match status" value="1"/>
</dbReference>
<dbReference type="Gene3D" id="3.90.1200.10">
    <property type="match status" value="1"/>
</dbReference>
<accession>A0A937DHE9</accession>